<dbReference type="Proteomes" id="UP000028990">
    <property type="component" value="Unassembled WGS sequence"/>
</dbReference>
<organism evidence="1 2">
    <name type="scientific">Fukomys damarensis</name>
    <name type="common">Damaraland mole rat</name>
    <name type="synonym">Cryptomys damarensis</name>
    <dbReference type="NCBI Taxonomy" id="885580"/>
    <lineage>
        <taxon>Eukaryota</taxon>
        <taxon>Metazoa</taxon>
        <taxon>Chordata</taxon>
        <taxon>Craniata</taxon>
        <taxon>Vertebrata</taxon>
        <taxon>Euteleostomi</taxon>
        <taxon>Mammalia</taxon>
        <taxon>Eutheria</taxon>
        <taxon>Euarchontoglires</taxon>
        <taxon>Glires</taxon>
        <taxon>Rodentia</taxon>
        <taxon>Hystricomorpha</taxon>
        <taxon>Bathyergidae</taxon>
        <taxon>Fukomys</taxon>
    </lineage>
</organism>
<protein>
    <submittedName>
        <fullName evidence="1">Uncharacterized protein</fullName>
    </submittedName>
</protein>
<sequence>MATAALNNSRGIKQGIRPQAHLDFLTAWQPGPASEFLETQKAFADPGSPVYYLYLMGFS</sequence>
<evidence type="ECO:0000313" key="2">
    <source>
        <dbReference type="Proteomes" id="UP000028990"/>
    </source>
</evidence>
<keyword evidence="2" id="KW-1185">Reference proteome</keyword>
<evidence type="ECO:0000313" key="1">
    <source>
        <dbReference type="EMBL" id="KFO28281.1"/>
    </source>
</evidence>
<dbReference type="EMBL" id="KN122776">
    <property type="protein sequence ID" value="KFO28281.1"/>
    <property type="molecule type" value="Genomic_DNA"/>
</dbReference>
<gene>
    <name evidence="1" type="ORF">H920_10142</name>
</gene>
<name>A0A091DZQ1_FUKDA</name>
<proteinExistence type="predicted"/>
<dbReference type="AlphaFoldDB" id="A0A091DZQ1"/>
<accession>A0A091DZQ1</accession>
<reference evidence="1 2" key="1">
    <citation type="submission" date="2013-11" db="EMBL/GenBank/DDBJ databases">
        <title>The Damaraland mole rat (Fukomys damarensis) genome and evolution of African mole rats.</title>
        <authorList>
            <person name="Gladyshev V.N."/>
            <person name="Fang X."/>
        </authorList>
    </citation>
    <scope>NUCLEOTIDE SEQUENCE [LARGE SCALE GENOMIC DNA]</scope>
    <source>
        <tissue evidence="1">Liver</tissue>
    </source>
</reference>